<evidence type="ECO:0000313" key="2">
    <source>
        <dbReference type="EMBL" id="KAH0763238.1"/>
    </source>
</evidence>
<proteinExistence type="predicted"/>
<dbReference type="EMBL" id="JAIVGD010000013">
    <property type="protein sequence ID" value="KAH0763238.1"/>
    <property type="molecule type" value="Genomic_DNA"/>
</dbReference>
<name>A0ABQ7VIT1_SOLTU</name>
<sequence length="54" mass="6197">MVNYTNQSGVRDRKNSPENLGSRRRYSIGAYLKTGNLEKVEKRSHVSNINWQSG</sequence>
<dbReference type="Proteomes" id="UP000826656">
    <property type="component" value="Unassembled WGS sequence"/>
</dbReference>
<reference evidence="2 3" key="1">
    <citation type="journal article" date="2021" name="bioRxiv">
        <title>Chromosome-scale and haplotype-resolved genome assembly of a tetraploid potato cultivar.</title>
        <authorList>
            <person name="Sun H."/>
            <person name="Jiao W.-B."/>
            <person name="Krause K."/>
            <person name="Campoy J.A."/>
            <person name="Goel M."/>
            <person name="Folz-Donahue K."/>
            <person name="Kukat C."/>
            <person name="Huettel B."/>
            <person name="Schneeberger K."/>
        </authorList>
    </citation>
    <scope>NUCLEOTIDE SEQUENCE [LARGE SCALE GENOMIC DNA]</scope>
    <source>
        <strain evidence="2">SolTubOtavaFocal</strain>
        <tissue evidence="2">Leaves</tissue>
    </source>
</reference>
<evidence type="ECO:0000256" key="1">
    <source>
        <dbReference type="SAM" id="MobiDB-lite"/>
    </source>
</evidence>
<gene>
    <name evidence="2" type="ORF">KY290_019311</name>
</gene>
<keyword evidence="3" id="KW-1185">Reference proteome</keyword>
<accession>A0ABQ7VIT1</accession>
<comment type="caution">
    <text evidence="2">The sequence shown here is derived from an EMBL/GenBank/DDBJ whole genome shotgun (WGS) entry which is preliminary data.</text>
</comment>
<feature type="region of interest" description="Disordered" evidence="1">
    <location>
        <begin position="1"/>
        <end position="24"/>
    </location>
</feature>
<protein>
    <submittedName>
        <fullName evidence="2">Uncharacterized protein</fullName>
    </submittedName>
</protein>
<organism evidence="2 3">
    <name type="scientific">Solanum tuberosum</name>
    <name type="common">Potato</name>
    <dbReference type="NCBI Taxonomy" id="4113"/>
    <lineage>
        <taxon>Eukaryota</taxon>
        <taxon>Viridiplantae</taxon>
        <taxon>Streptophyta</taxon>
        <taxon>Embryophyta</taxon>
        <taxon>Tracheophyta</taxon>
        <taxon>Spermatophyta</taxon>
        <taxon>Magnoliopsida</taxon>
        <taxon>eudicotyledons</taxon>
        <taxon>Gunneridae</taxon>
        <taxon>Pentapetalae</taxon>
        <taxon>asterids</taxon>
        <taxon>lamiids</taxon>
        <taxon>Solanales</taxon>
        <taxon>Solanaceae</taxon>
        <taxon>Solanoideae</taxon>
        <taxon>Solaneae</taxon>
        <taxon>Solanum</taxon>
    </lineage>
</organism>
<evidence type="ECO:0000313" key="3">
    <source>
        <dbReference type="Proteomes" id="UP000826656"/>
    </source>
</evidence>